<gene>
    <name evidence="4" type="ORF">JCM19239_5672</name>
</gene>
<reference evidence="5" key="1">
    <citation type="submission" date="2014-09" db="EMBL/GenBank/DDBJ databases">
        <title>Vibrio variabilis JCM 19239. (C206) whole genome shotgun sequence.</title>
        <authorList>
            <person name="Sawabe T."/>
            <person name="Meirelles P."/>
            <person name="Nakanishi M."/>
            <person name="Sayaka M."/>
            <person name="Hattori M."/>
            <person name="Ohkuma M."/>
        </authorList>
    </citation>
    <scope>NUCLEOTIDE SEQUENCE [LARGE SCALE GENOMIC DNA]</scope>
    <source>
        <strain evidence="5">JCM 19239</strain>
    </source>
</reference>
<keyword evidence="5" id="KW-1185">Reference proteome</keyword>
<dbReference type="EC" id="1.8.4.8" evidence="4"/>
<proteinExistence type="inferred from homology"/>
<dbReference type="EMBL" id="BBMS01000029">
    <property type="protein sequence ID" value="GAL27472.1"/>
    <property type="molecule type" value="Genomic_DNA"/>
</dbReference>
<feature type="domain" description="Phosphoadenosine phosphosulphate reductase" evidence="3">
    <location>
        <begin position="67"/>
        <end position="173"/>
    </location>
</feature>
<dbReference type="SUPFAM" id="SSF52402">
    <property type="entry name" value="Adenine nucleotide alpha hydrolases-like"/>
    <property type="match status" value="1"/>
</dbReference>
<dbReference type="Gene3D" id="3.40.50.620">
    <property type="entry name" value="HUPs"/>
    <property type="match status" value="1"/>
</dbReference>
<dbReference type="PANTHER" id="PTHR46509">
    <property type="entry name" value="PHOSPHOADENOSINE PHOSPHOSULFATE REDUCTASE"/>
    <property type="match status" value="1"/>
</dbReference>
<name>A0ABQ0JFE7_9VIBR</name>
<dbReference type="PANTHER" id="PTHR46509:SF1">
    <property type="entry name" value="PHOSPHOADENOSINE PHOSPHOSULFATE REDUCTASE"/>
    <property type="match status" value="1"/>
</dbReference>
<evidence type="ECO:0000313" key="4">
    <source>
        <dbReference type="EMBL" id="GAL27472.1"/>
    </source>
</evidence>
<dbReference type="GO" id="GO:0004604">
    <property type="term" value="F:phosphoadenylyl-sulfate reductase (thioredoxin) activity"/>
    <property type="evidence" value="ECO:0007669"/>
    <property type="project" value="UniProtKB-EC"/>
</dbReference>
<evidence type="ECO:0000313" key="5">
    <source>
        <dbReference type="Proteomes" id="UP000029223"/>
    </source>
</evidence>
<evidence type="ECO:0000259" key="3">
    <source>
        <dbReference type="Pfam" id="PF01507"/>
    </source>
</evidence>
<protein>
    <submittedName>
        <fullName evidence="4">Phosphoadenylyl-sulfate reductase</fullName>
        <ecNumber evidence="4">1.8.4.8</ecNumber>
    </submittedName>
</protein>
<organism evidence="4 5">
    <name type="scientific">Vibrio variabilis</name>
    <dbReference type="NCBI Taxonomy" id="990271"/>
    <lineage>
        <taxon>Bacteria</taxon>
        <taxon>Pseudomonadati</taxon>
        <taxon>Pseudomonadota</taxon>
        <taxon>Gammaproteobacteria</taxon>
        <taxon>Vibrionales</taxon>
        <taxon>Vibrionaceae</taxon>
        <taxon>Vibrio</taxon>
    </lineage>
</organism>
<comment type="pathway">
    <text evidence="2">Sulfur metabolism; hydrogen sulfide biosynthesis; sulfite from sulfate.</text>
</comment>
<comment type="similarity">
    <text evidence="1">Belongs to the PAPS reductase family. CysH subfamily.</text>
</comment>
<dbReference type="NCBIfam" id="NF002537">
    <property type="entry name" value="PRK02090.1"/>
    <property type="match status" value="1"/>
</dbReference>
<keyword evidence="4" id="KW-0560">Oxidoreductase</keyword>
<dbReference type="Proteomes" id="UP000029223">
    <property type="component" value="Unassembled WGS sequence"/>
</dbReference>
<reference evidence="5" key="2">
    <citation type="submission" date="2014-09" db="EMBL/GenBank/DDBJ databases">
        <authorList>
            <consortium name="NBRP consortium"/>
            <person name="Sawabe T."/>
            <person name="Meirelles P."/>
            <person name="Nakanishi M."/>
            <person name="Sayaka M."/>
            <person name="Hattori M."/>
            <person name="Ohkuma M."/>
        </authorList>
    </citation>
    <scope>NUCLEOTIDE SEQUENCE [LARGE SCALE GENOMIC DNA]</scope>
    <source>
        <strain evidence="5">JCM 19239</strain>
    </source>
</reference>
<dbReference type="Pfam" id="PF01507">
    <property type="entry name" value="PAPS_reduct"/>
    <property type="match status" value="1"/>
</dbReference>
<comment type="caution">
    <text evidence="4">The sequence shown here is derived from an EMBL/GenBank/DDBJ whole genome shotgun (WGS) entry which is preliminary data.</text>
</comment>
<accession>A0ABQ0JFE7</accession>
<evidence type="ECO:0000256" key="1">
    <source>
        <dbReference type="ARBA" id="ARBA00009732"/>
    </source>
</evidence>
<dbReference type="InterPro" id="IPR014729">
    <property type="entry name" value="Rossmann-like_a/b/a_fold"/>
</dbReference>
<sequence>MPRDFVSKEVIANEVKSKPSQAVLLQELLSLTKTEQILKLAELNGELELLNAKQRVEWALENLPGEHILSSSFGVQAAVMLHLVTQVKPDIPVVLTDTGYLYPETYKFVDELKNSLKLNLHTYKADISPAWQEARYGKLWDKGLDGLKQYNQLNKVEPMKRALDELAVQTWFSALGANNQRVVQTYRYLLSKMAVLSFYLSLIGVMSR</sequence>
<dbReference type="InterPro" id="IPR002500">
    <property type="entry name" value="PAPS_reduct_dom"/>
</dbReference>
<evidence type="ECO:0000256" key="2">
    <source>
        <dbReference type="ARBA" id="ARBA00024327"/>
    </source>
</evidence>